<dbReference type="Proteomes" id="UP001181355">
    <property type="component" value="Chromosome"/>
</dbReference>
<gene>
    <name evidence="1" type="ORF">RF679_17780</name>
</gene>
<dbReference type="InterPro" id="IPR010710">
    <property type="entry name" value="DUF1289"/>
</dbReference>
<name>A0ABY9RJD7_9BURK</name>
<dbReference type="EMBL" id="CP133720">
    <property type="protein sequence ID" value="WMW80472.1"/>
    <property type="molecule type" value="Genomic_DNA"/>
</dbReference>
<dbReference type="RefSeq" id="WP_309481965.1">
    <property type="nucleotide sequence ID" value="NZ_CP133720.1"/>
</dbReference>
<protein>
    <submittedName>
        <fullName evidence="1">DUF1289 domain-containing protein</fullName>
    </submittedName>
</protein>
<reference evidence="1" key="1">
    <citation type="submission" date="2023-09" db="EMBL/GenBank/DDBJ databases">
        <title>Undibacterium sp. 20NA77.5 isolated from freshwater.</title>
        <authorList>
            <person name="Le V."/>
            <person name="Ko S.-R."/>
            <person name="Ahn C.-Y."/>
            <person name="Oh H.-M."/>
        </authorList>
    </citation>
    <scope>NUCLEOTIDE SEQUENCE</scope>
    <source>
        <strain evidence="1">20NA77.5</strain>
    </source>
</reference>
<keyword evidence="2" id="KW-1185">Reference proteome</keyword>
<accession>A0ABY9RJD7</accession>
<sequence length="68" mass="7489">MMLQNRCKDTGAVLSPCTKVCKISPATSLCLGCGRTLDEIAAWSRATDEYKLRVWARLESANKALVEN</sequence>
<organism evidence="1 2">
    <name type="scientific">Undibacterium cyanobacteriorum</name>
    <dbReference type="NCBI Taxonomy" id="3073561"/>
    <lineage>
        <taxon>Bacteria</taxon>
        <taxon>Pseudomonadati</taxon>
        <taxon>Pseudomonadota</taxon>
        <taxon>Betaproteobacteria</taxon>
        <taxon>Burkholderiales</taxon>
        <taxon>Oxalobacteraceae</taxon>
        <taxon>Undibacterium</taxon>
    </lineage>
</organism>
<dbReference type="PANTHER" id="PTHR35175">
    <property type="entry name" value="DUF1289 DOMAIN-CONTAINING PROTEIN"/>
    <property type="match status" value="1"/>
</dbReference>
<proteinExistence type="predicted"/>
<evidence type="ECO:0000313" key="1">
    <source>
        <dbReference type="EMBL" id="WMW80472.1"/>
    </source>
</evidence>
<dbReference type="PANTHER" id="PTHR35175:SF2">
    <property type="entry name" value="DUF1289 DOMAIN-CONTAINING PROTEIN"/>
    <property type="match status" value="1"/>
</dbReference>
<dbReference type="Pfam" id="PF06945">
    <property type="entry name" value="DUF1289"/>
    <property type="match status" value="1"/>
</dbReference>
<evidence type="ECO:0000313" key="2">
    <source>
        <dbReference type="Proteomes" id="UP001181355"/>
    </source>
</evidence>